<reference evidence="4" key="2">
    <citation type="submission" date="2013-04" db="EMBL/GenBank/DDBJ databases">
        <title>Genomic mechanisms accounting for the adaptation to parasitism in nematode-trapping fungi.</title>
        <authorList>
            <person name="Ahren D.G."/>
        </authorList>
    </citation>
    <scope>NUCLEOTIDE SEQUENCE [LARGE SCALE GENOMIC DNA]</scope>
    <source>
        <strain evidence="4">CBS 200.50</strain>
    </source>
</reference>
<reference evidence="3 4" key="1">
    <citation type="journal article" date="2013" name="PLoS Genet.">
        <title>Genomic mechanisms accounting for the adaptation to parasitism in nematode-trapping fungi.</title>
        <authorList>
            <person name="Meerupati T."/>
            <person name="Andersson K.M."/>
            <person name="Friman E."/>
            <person name="Kumar D."/>
            <person name="Tunlid A."/>
            <person name="Ahren D."/>
        </authorList>
    </citation>
    <scope>NUCLEOTIDE SEQUENCE [LARGE SCALE GENOMIC DNA]</scope>
    <source>
        <strain evidence="3 4">CBS 200.50</strain>
    </source>
</reference>
<keyword evidence="2" id="KW-1133">Transmembrane helix</keyword>
<evidence type="ECO:0000313" key="4">
    <source>
        <dbReference type="Proteomes" id="UP000015100"/>
    </source>
</evidence>
<dbReference type="Proteomes" id="UP000015100">
    <property type="component" value="Unassembled WGS sequence"/>
</dbReference>
<dbReference type="HOGENOM" id="CLU_1835102_0_0_1"/>
<protein>
    <submittedName>
        <fullName evidence="3">Uncharacterized protein</fullName>
    </submittedName>
</protein>
<keyword evidence="2" id="KW-0812">Transmembrane</keyword>
<feature type="transmembrane region" description="Helical" evidence="2">
    <location>
        <begin position="51"/>
        <end position="71"/>
    </location>
</feature>
<organism evidence="3 4">
    <name type="scientific">Dactylellina haptotyla (strain CBS 200.50)</name>
    <name type="common">Nematode-trapping fungus</name>
    <name type="synonym">Monacrosporium haptotylum</name>
    <dbReference type="NCBI Taxonomy" id="1284197"/>
    <lineage>
        <taxon>Eukaryota</taxon>
        <taxon>Fungi</taxon>
        <taxon>Dikarya</taxon>
        <taxon>Ascomycota</taxon>
        <taxon>Pezizomycotina</taxon>
        <taxon>Orbiliomycetes</taxon>
        <taxon>Orbiliales</taxon>
        <taxon>Orbiliaceae</taxon>
        <taxon>Dactylellina</taxon>
    </lineage>
</organism>
<evidence type="ECO:0000256" key="2">
    <source>
        <dbReference type="SAM" id="Phobius"/>
    </source>
</evidence>
<dbReference type="AlphaFoldDB" id="S8A8Q6"/>
<comment type="caution">
    <text evidence="3">The sequence shown here is derived from an EMBL/GenBank/DDBJ whole genome shotgun (WGS) entry which is preliminary data.</text>
</comment>
<sequence>MNTIMNTGRLLRPHFRPRALLPTPLPRPPRRMITTSSKQKSDQYILSGSDMSIAGGILGGLGVIICERLLFRFDISSMKADIAGMKSELWRVKDSVAKLEEKVTKLEENVTKRLDNLERKIDEEISGLKAILGDMKGKSR</sequence>
<proteinExistence type="predicted"/>
<name>S8A8Q6_DACHA</name>
<keyword evidence="4" id="KW-1185">Reference proteome</keyword>
<dbReference type="EMBL" id="AQGS01000635">
    <property type="protein sequence ID" value="EPS37501.1"/>
    <property type="molecule type" value="Genomic_DNA"/>
</dbReference>
<keyword evidence="1" id="KW-0175">Coiled coil</keyword>
<gene>
    <name evidence="3" type="ORF">H072_8817</name>
</gene>
<evidence type="ECO:0000313" key="3">
    <source>
        <dbReference type="EMBL" id="EPS37501.1"/>
    </source>
</evidence>
<accession>S8A8Q6</accession>
<keyword evidence="2" id="KW-0472">Membrane</keyword>
<evidence type="ECO:0000256" key="1">
    <source>
        <dbReference type="SAM" id="Coils"/>
    </source>
</evidence>
<feature type="coiled-coil region" evidence="1">
    <location>
        <begin position="89"/>
        <end position="120"/>
    </location>
</feature>